<accession>A0ABS7Z6S2</accession>
<evidence type="ECO:0000313" key="3">
    <source>
        <dbReference type="Proteomes" id="UP001165302"/>
    </source>
</evidence>
<proteinExistence type="predicted"/>
<dbReference type="RefSeq" id="WP_225552830.1">
    <property type="nucleotide sequence ID" value="NZ_JADEYP010000014.1"/>
</dbReference>
<sequence length="521" mass="56353">MKSILNKINIGKAFVGLFASVALLSSCENKEQNYIGEFSPYIAIEDIRALYRGSEVKLTSEKISNAKKIYGVVVSDHSDSNLPEDIVIIQQDKRNRTRGIAFKMLNAASYLPGDSLVINIADKSLNKDGFLYLDGISESDIEKVSSGNKFTVRNTNAGTLNAKPNEFESTIIKIVGGEMYPRPTAQETLTGSKTMINGADTVNIVTLASATFANEILPRNINVTGIPLGTKSENYKFDIFPRHLKDIEDISDPEVPEYIGSNPLIITGFLNDPNGGDGNYEYIQLKANVDINFNEVPFSLVLSTNAGAATPNPGAAPGAGWATGGGRTYKFNITEGAVKKGDYFYVGGHQRRINGPNSTSINSANWARYIQYSNTAGDGLGNASSGLLPNSGNAGGMAVFIGVNVTEKSVPIDVVWFGGNSNTTIVDVENEKGYRISNNDHYRITNTDDSSLQPFFSMGTNTYRIPHITPTDLGAFVKLGGVFNTTKRQWTTPRGYTFTTLTKASVLSEIESGDGTTIQED</sequence>
<name>A0ABS7Z6S2_9SPHI</name>
<gene>
    <name evidence="2" type="ORF">IPZ78_08865</name>
</gene>
<reference evidence="2" key="1">
    <citation type="submission" date="2020-10" db="EMBL/GenBank/DDBJ databases">
        <authorList>
            <person name="Lu T."/>
            <person name="Wang Q."/>
            <person name="Han X."/>
        </authorList>
    </citation>
    <scope>NUCLEOTIDE SEQUENCE</scope>
    <source>
        <strain evidence="2">WQ 366</strain>
    </source>
</reference>
<keyword evidence="3" id="KW-1185">Reference proteome</keyword>
<protein>
    <recommendedName>
        <fullName evidence="1">DUF5689 domain-containing protein</fullName>
    </recommendedName>
</protein>
<dbReference type="EMBL" id="JADEYP010000014">
    <property type="protein sequence ID" value="MCA5005262.1"/>
    <property type="molecule type" value="Genomic_DNA"/>
</dbReference>
<organism evidence="2 3">
    <name type="scientific">Sphingobacterium bovistauri</name>
    <dbReference type="NCBI Taxonomy" id="2781959"/>
    <lineage>
        <taxon>Bacteria</taxon>
        <taxon>Pseudomonadati</taxon>
        <taxon>Bacteroidota</taxon>
        <taxon>Sphingobacteriia</taxon>
        <taxon>Sphingobacteriales</taxon>
        <taxon>Sphingobacteriaceae</taxon>
        <taxon>Sphingobacterium</taxon>
    </lineage>
</organism>
<dbReference type="InterPro" id="IPR043744">
    <property type="entry name" value="DUF5689"/>
</dbReference>
<feature type="domain" description="DUF5689" evidence="1">
    <location>
        <begin position="41"/>
        <end position="247"/>
    </location>
</feature>
<dbReference type="PROSITE" id="PS51257">
    <property type="entry name" value="PROKAR_LIPOPROTEIN"/>
    <property type="match status" value="1"/>
</dbReference>
<dbReference type="Proteomes" id="UP001165302">
    <property type="component" value="Unassembled WGS sequence"/>
</dbReference>
<dbReference type="Pfam" id="PF18942">
    <property type="entry name" value="DUF5689"/>
    <property type="match status" value="1"/>
</dbReference>
<evidence type="ECO:0000259" key="1">
    <source>
        <dbReference type="Pfam" id="PF18942"/>
    </source>
</evidence>
<evidence type="ECO:0000313" key="2">
    <source>
        <dbReference type="EMBL" id="MCA5005262.1"/>
    </source>
</evidence>
<comment type="caution">
    <text evidence="2">The sequence shown here is derived from an EMBL/GenBank/DDBJ whole genome shotgun (WGS) entry which is preliminary data.</text>
</comment>